<keyword evidence="1" id="KW-0805">Transcription regulation</keyword>
<dbReference type="Pfam" id="PF12802">
    <property type="entry name" value="MarR_2"/>
    <property type="match status" value="1"/>
</dbReference>
<evidence type="ECO:0000256" key="2">
    <source>
        <dbReference type="ARBA" id="ARBA00023125"/>
    </source>
</evidence>
<dbReference type="PANTHER" id="PTHR33164">
    <property type="entry name" value="TRANSCRIPTIONAL REGULATOR, MARR FAMILY"/>
    <property type="match status" value="1"/>
</dbReference>
<dbReference type="InterPro" id="IPR039422">
    <property type="entry name" value="MarR/SlyA-like"/>
</dbReference>
<dbReference type="InterPro" id="IPR036388">
    <property type="entry name" value="WH-like_DNA-bd_sf"/>
</dbReference>
<feature type="domain" description="HTH marR-type" evidence="4">
    <location>
        <begin position="34"/>
        <end position="182"/>
    </location>
</feature>
<gene>
    <name evidence="5" type="ORF">V3H18_03350</name>
</gene>
<dbReference type="InterPro" id="IPR036390">
    <property type="entry name" value="WH_DNA-bd_sf"/>
</dbReference>
<evidence type="ECO:0000313" key="6">
    <source>
        <dbReference type="Proteomes" id="UP001350748"/>
    </source>
</evidence>
<dbReference type="Gene3D" id="1.10.10.10">
    <property type="entry name" value="Winged helix-like DNA-binding domain superfamily/Winged helix DNA-binding domain"/>
    <property type="match status" value="1"/>
</dbReference>
<dbReference type="PANTHER" id="PTHR33164:SF44">
    <property type="entry name" value="TRANSCRIPTIONAL REGULATORY PROTEIN"/>
    <property type="match status" value="1"/>
</dbReference>
<evidence type="ECO:0000259" key="4">
    <source>
        <dbReference type="PROSITE" id="PS50995"/>
    </source>
</evidence>
<evidence type="ECO:0000256" key="3">
    <source>
        <dbReference type="ARBA" id="ARBA00023163"/>
    </source>
</evidence>
<keyword evidence="3" id="KW-0804">Transcription</keyword>
<evidence type="ECO:0000256" key="1">
    <source>
        <dbReference type="ARBA" id="ARBA00023015"/>
    </source>
</evidence>
<proteinExistence type="predicted"/>
<evidence type="ECO:0000313" key="5">
    <source>
        <dbReference type="EMBL" id="MEF3365564.1"/>
    </source>
</evidence>
<dbReference type="Proteomes" id="UP001350748">
    <property type="component" value="Unassembled WGS sequence"/>
</dbReference>
<sequence length="187" mass="20948">MSEILQRKTTVSTPVAAFRRAPAKAAAQLEGADALELVELFFFAYRDFVGDADRLLENYGFGRAHHRVLHFVHRRPGLTIAALLETLKITKQSLNRVLKQLLDAGFVEAHAGVVDRRQRLLYPTPQGAKLARELAALQSERFLRVMEELPPAARGAASQFLFAMIDPNERERVRAHLARARRKGGPS</sequence>
<keyword evidence="2" id="KW-0238">DNA-binding</keyword>
<comment type="caution">
    <text evidence="5">The sequence shown here is derived from an EMBL/GenBank/DDBJ whole genome shotgun (WGS) entry which is preliminary data.</text>
</comment>
<reference evidence="5 6" key="1">
    <citation type="submission" date="2024-02" db="EMBL/GenBank/DDBJ databases">
        <authorList>
            <person name="Grouzdev D."/>
        </authorList>
    </citation>
    <scope>NUCLEOTIDE SEQUENCE [LARGE SCALE GENOMIC DNA]</scope>
    <source>
        <strain evidence="5 6">9N</strain>
    </source>
</reference>
<accession>A0ABU7XDU7</accession>
<protein>
    <submittedName>
        <fullName evidence="5">MarR family transcriptional regulator</fullName>
    </submittedName>
</protein>
<keyword evidence="6" id="KW-1185">Reference proteome</keyword>
<organism evidence="5 6">
    <name type="scientific">Methylocystis borbori</name>
    <dbReference type="NCBI Taxonomy" id="3118750"/>
    <lineage>
        <taxon>Bacteria</taxon>
        <taxon>Pseudomonadati</taxon>
        <taxon>Pseudomonadota</taxon>
        <taxon>Alphaproteobacteria</taxon>
        <taxon>Hyphomicrobiales</taxon>
        <taxon>Methylocystaceae</taxon>
        <taxon>Methylocystis</taxon>
    </lineage>
</organism>
<dbReference type="SUPFAM" id="SSF46785">
    <property type="entry name" value="Winged helix' DNA-binding domain"/>
    <property type="match status" value="1"/>
</dbReference>
<dbReference type="InterPro" id="IPR023187">
    <property type="entry name" value="Tscrpt_reg_MarR-type_CS"/>
</dbReference>
<dbReference type="InterPro" id="IPR000835">
    <property type="entry name" value="HTH_MarR-typ"/>
</dbReference>
<dbReference type="SMART" id="SM00347">
    <property type="entry name" value="HTH_MARR"/>
    <property type="match status" value="1"/>
</dbReference>
<dbReference type="RefSeq" id="WP_332080474.1">
    <property type="nucleotide sequence ID" value="NZ_JAZHYN010000006.1"/>
</dbReference>
<dbReference type="EMBL" id="JAZHYN010000006">
    <property type="protein sequence ID" value="MEF3365564.1"/>
    <property type="molecule type" value="Genomic_DNA"/>
</dbReference>
<dbReference type="PROSITE" id="PS01117">
    <property type="entry name" value="HTH_MARR_1"/>
    <property type="match status" value="1"/>
</dbReference>
<dbReference type="PROSITE" id="PS50995">
    <property type="entry name" value="HTH_MARR_2"/>
    <property type="match status" value="1"/>
</dbReference>
<name>A0ABU7XDU7_9HYPH</name>